<feature type="domain" description="DUF3991" evidence="2">
    <location>
        <begin position="655"/>
        <end position="724"/>
    </location>
</feature>
<dbReference type="Proteomes" id="UP000184497">
    <property type="component" value="Unassembled WGS sequence"/>
</dbReference>
<dbReference type="AlphaFoldDB" id="A0A1M6W9U0"/>
<dbReference type="CDD" id="cd01029">
    <property type="entry name" value="TOPRIM_primases"/>
    <property type="match status" value="1"/>
</dbReference>
<sequence>MHIKFFDKGTGGGRGPTEYLTSEYVRQSDSRGRPLRDDRGNVVFRRRDPAPEVLRGSPEATRRLIDSIDNRHKYTSGVVAFHVDDAPTEKQQREMMDDFEGLAFSGLEPDQYDILWVRHTHEGNTELHMVVPRVELSTGKALNVAPPGHSKYYDALRDSWNYENSWARPDDPVRSRLVNTPPTYDKPILQSQAKAREEITEWLRNRVADGLVNDRSGVVASLEELGEVTRQGKDYVSVKPTGFNKAVRLKGAIYAEEFDGSALRNLVAEASTGPGESRTTELESAQKARAELTGWIERRTDYHKERYQRSDQTSGGPDREPGNAGVAVERDNQEEAQKRPNGNREGIQQEQNRSTEQPEMGPAEVQPASLDDLSNHLRRELGSDAFNVAGAYGDKAGDPFSPANFKEASRSSSVLRAVGRSISFAGDRTRSLPGEIWELGNQIKQTLRAGYDRVRAEINGYVEAVTAGITRARAAFDDAGEQLAGASRYLSTASDEVGRAAENSDRALRRSSGSFERGIGAVRQHRGDELERFKREISLPEYAASEGYDLISNESSRNSFVMQRESDNDKIIVATGQDGHGIYFSVRDNADNGSIIDFVQRRKGLNLGQVRKELRPWIGQSAPINHKIKKPVRSTADRQKVLQVIGRSQPAGTHEYLVSRGIHSETLADPRFSSVIRRDQRGNALFLHYDREGLSGYEIKNYEGFTGFASGGKKSIWYSTNTGKSDRLIITETAIDALSHAEAVGTSKDAYVSFAGSMSPDQLDVLKAVLSNAHEAGQTLVIAVDNDKSGCDFEAQLRDLAPEGMTIERDAPRLGNDWNDTLKGYIENPKKWATECRTRGIDWPRHGGSGGGGTKLEPGPAPR</sequence>
<evidence type="ECO:0000256" key="1">
    <source>
        <dbReference type="SAM" id="MobiDB-lite"/>
    </source>
</evidence>
<feature type="region of interest" description="Disordered" evidence="1">
    <location>
        <begin position="841"/>
        <end position="863"/>
    </location>
</feature>
<proteinExistence type="predicted"/>
<feature type="compositionally biased region" description="Basic and acidic residues" evidence="1">
    <location>
        <begin position="328"/>
        <end position="338"/>
    </location>
</feature>
<organism evidence="3 4">
    <name type="scientific">Marinobacter antarcticus</name>
    <dbReference type="NCBI Taxonomy" id="564117"/>
    <lineage>
        <taxon>Bacteria</taxon>
        <taxon>Pseudomonadati</taxon>
        <taxon>Pseudomonadota</taxon>
        <taxon>Gammaproteobacteria</taxon>
        <taxon>Pseudomonadales</taxon>
        <taxon>Marinobacteraceae</taxon>
        <taxon>Marinobacter</taxon>
    </lineage>
</organism>
<name>A0A1M6W9U0_9GAMM</name>
<dbReference type="Pfam" id="PF13154">
    <property type="entry name" value="DUF3991"/>
    <property type="match status" value="1"/>
</dbReference>
<dbReference type="EMBL" id="FRAQ01000008">
    <property type="protein sequence ID" value="SHK90265.1"/>
    <property type="molecule type" value="Genomic_DNA"/>
</dbReference>
<evidence type="ECO:0000259" key="2">
    <source>
        <dbReference type="Pfam" id="PF13154"/>
    </source>
</evidence>
<protein>
    <submittedName>
        <fullName evidence="3">Relaxase/Mobilisation nuclease domain-containing protein</fullName>
    </submittedName>
</protein>
<dbReference type="InterPro" id="IPR025054">
    <property type="entry name" value="DUF3991"/>
</dbReference>
<dbReference type="Pfam" id="PF13155">
    <property type="entry name" value="Toprim_2"/>
    <property type="match status" value="1"/>
</dbReference>
<evidence type="ECO:0000313" key="3">
    <source>
        <dbReference type="EMBL" id="SHK90265.1"/>
    </source>
</evidence>
<keyword evidence="4" id="KW-1185">Reference proteome</keyword>
<gene>
    <name evidence="3" type="ORF">SAMN05216369_3540</name>
</gene>
<dbReference type="Gene3D" id="3.40.1360.10">
    <property type="match status" value="1"/>
</dbReference>
<feature type="compositionally biased region" description="Polar residues" evidence="1">
    <location>
        <begin position="346"/>
        <end position="357"/>
    </location>
</feature>
<dbReference type="InterPro" id="IPR034154">
    <property type="entry name" value="TOPRIM_DnaG/twinkle"/>
</dbReference>
<reference evidence="4" key="1">
    <citation type="submission" date="2016-11" db="EMBL/GenBank/DDBJ databases">
        <authorList>
            <person name="Varghese N."/>
            <person name="Submissions S."/>
        </authorList>
    </citation>
    <scope>NUCLEOTIDE SEQUENCE [LARGE SCALE GENOMIC DNA]</scope>
    <source>
        <strain evidence="4">CGMCC 1.10835</strain>
    </source>
</reference>
<dbReference type="RefSeq" id="WP_072799886.1">
    <property type="nucleotide sequence ID" value="NZ_FRAQ01000008.1"/>
</dbReference>
<evidence type="ECO:0000313" key="4">
    <source>
        <dbReference type="Proteomes" id="UP000184497"/>
    </source>
</evidence>
<dbReference type="OrthoDB" id="5351104at2"/>
<dbReference type="STRING" id="564117.SAMN05216369_3540"/>
<accession>A0A1M6W9U0</accession>
<feature type="region of interest" description="Disordered" evidence="1">
    <location>
        <begin position="301"/>
        <end position="367"/>
    </location>
</feature>